<evidence type="ECO:0000313" key="3">
    <source>
        <dbReference type="EMBL" id="TCK20563.1"/>
    </source>
</evidence>
<dbReference type="Pfam" id="PF10647">
    <property type="entry name" value="Gmad1"/>
    <property type="match status" value="1"/>
</dbReference>
<accession>A0A4R1HI88</accession>
<dbReference type="Proteomes" id="UP000295560">
    <property type="component" value="Unassembled WGS sequence"/>
</dbReference>
<protein>
    <submittedName>
        <fullName evidence="3">Sporulation and spore germination protein</fullName>
    </submittedName>
</protein>
<name>A0A4R1HI88_PSEEN</name>
<evidence type="ECO:0000259" key="2">
    <source>
        <dbReference type="SMART" id="SM00909"/>
    </source>
</evidence>
<dbReference type="SMART" id="SM00909">
    <property type="entry name" value="Germane"/>
    <property type="match status" value="1"/>
</dbReference>
<feature type="chain" id="PRO_5039181314" evidence="1">
    <location>
        <begin position="20"/>
        <end position="581"/>
    </location>
</feature>
<dbReference type="InterPro" id="IPR059026">
    <property type="entry name" value="LpqB_N"/>
</dbReference>
<reference evidence="3 4" key="1">
    <citation type="submission" date="2019-03" db="EMBL/GenBank/DDBJ databases">
        <title>Sequencing the genomes of 1000 actinobacteria strains.</title>
        <authorList>
            <person name="Klenk H.-P."/>
        </authorList>
    </citation>
    <scope>NUCLEOTIDE SEQUENCE [LARGE SCALE GENOMIC DNA]</scope>
    <source>
        <strain evidence="3 4">DSM 44969</strain>
    </source>
</reference>
<dbReference type="InterPro" id="IPR019606">
    <property type="entry name" value="GerMN"/>
</dbReference>
<feature type="domain" description="GerMN" evidence="2">
    <location>
        <begin position="204"/>
        <end position="292"/>
    </location>
</feature>
<dbReference type="Pfam" id="PF10646">
    <property type="entry name" value="Germane"/>
    <property type="match status" value="1"/>
</dbReference>
<dbReference type="InterPro" id="IPR018910">
    <property type="entry name" value="LpqB_C"/>
</dbReference>
<dbReference type="OrthoDB" id="3226781at2"/>
<dbReference type="SUPFAM" id="SSF75011">
    <property type="entry name" value="3-carboxy-cis,cis-mucoante lactonizing enzyme"/>
    <property type="match status" value="1"/>
</dbReference>
<organism evidence="3 4">
    <name type="scientific">Pseudonocardia endophytica</name>
    <dbReference type="NCBI Taxonomy" id="401976"/>
    <lineage>
        <taxon>Bacteria</taxon>
        <taxon>Bacillati</taxon>
        <taxon>Actinomycetota</taxon>
        <taxon>Actinomycetes</taxon>
        <taxon>Pseudonocardiales</taxon>
        <taxon>Pseudonocardiaceae</taxon>
        <taxon>Pseudonocardia</taxon>
    </lineage>
</organism>
<evidence type="ECO:0000256" key="1">
    <source>
        <dbReference type="SAM" id="SignalP"/>
    </source>
</evidence>
<dbReference type="PROSITE" id="PS51257">
    <property type="entry name" value="PROKAR_LIPOPROTEIN"/>
    <property type="match status" value="1"/>
</dbReference>
<dbReference type="Pfam" id="PF25976">
    <property type="entry name" value="LpqB_N"/>
    <property type="match status" value="1"/>
</dbReference>
<dbReference type="AlphaFoldDB" id="A0A4R1HI88"/>
<keyword evidence="1" id="KW-0732">Signal</keyword>
<keyword evidence="4" id="KW-1185">Reference proteome</keyword>
<gene>
    <name evidence="3" type="ORF">EV378_4524</name>
</gene>
<dbReference type="RefSeq" id="WP_132429371.1">
    <property type="nucleotide sequence ID" value="NZ_SMFZ01000002.1"/>
</dbReference>
<sequence>MRARLLRAAPLLLALAVLAGCASVPGHSSVQVLRQTGDQGNSDVPTGPVDGSDPLNLVRSFVYASGRPAERHAAARRYLAPQASSWDDGAALTILDETFDTVFSPTPPPGGPDRASVRIRGTRLGTLDASGVFRSAPAPVEVDVGAVRRDGQWRIDALPQGVFVRLSDFRANFRSLKAWFVDPVHRTLLSDPHYIPSGRTTELAARAIELLLRGPSEDLGDAAVTSFPRGAALRANLTETPDGIVVADFNGVDSLAEPDRRLLAGQIALTLAEVSVPRVRVLADGEPLLPGRPDVGREDFADLVAGPTATQVPEPLVVDGGKVRRLTGPGQDVPVGGQAGNGSFDVVDAAATSRTNRIAVVSREQTGTQRLLVGPRDGQLVATPVSGATLQSPTWNAAGDEIWVLANGVPQRVLVPGAGTGATGPIRALGLDTDELRAAGSLTDLAMSPDGSRVAAVAGGRAVVGAVVVGPDGAAAVRRVRALRPAELERAVALDWRATDQLIVTTNTDQPVHLVSIDGLTLDRLPSVNLTPPLRAVAAAPGRAPYFVADRSGVWSYAGGDLDAWQQMLGATSSAQPFYPG</sequence>
<proteinExistence type="predicted"/>
<dbReference type="EMBL" id="SMFZ01000002">
    <property type="protein sequence ID" value="TCK20563.1"/>
    <property type="molecule type" value="Genomic_DNA"/>
</dbReference>
<feature type="signal peptide" evidence="1">
    <location>
        <begin position="1"/>
        <end position="19"/>
    </location>
</feature>
<evidence type="ECO:0000313" key="4">
    <source>
        <dbReference type="Proteomes" id="UP000295560"/>
    </source>
</evidence>
<comment type="caution">
    <text evidence="3">The sequence shown here is derived from an EMBL/GenBank/DDBJ whole genome shotgun (WGS) entry which is preliminary data.</text>
</comment>